<evidence type="ECO:0000259" key="2">
    <source>
        <dbReference type="Pfam" id="PF21070"/>
    </source>
</evidence>
<dbReference type="Proteomes" id="UP000255518">
    <property type="component" value="Unassembled WGS sequence"/>
</dbReference>
<organism evidence="3 4">
    <name type="scientific">Klebsiella pneumoniae</name>
    <dbReference type="NCBI Taxonomy" id="573"/>
    <lineage>
        <taxon>Bacteria</taxon>
        <taxon>Pseudomonadati</taxon>
        <taxon>Pseudomonadota</taxon>
        <taxon>Gammaproteobacteria</taxon>
        <taxon>Enterobacterales</taxon>
        <taxon>Enterobacteriaceae</taxon>
        <taxon>Klebsiella/Raoultella group</taxon>
        <taxon>Klebsiella</taxon>
        <taxon>Klebsiella pneumoniae complex</taxon>
    </lineage>
</organism>
<name>A0A377V7A5_KLEPN</name>
<proteinExistence type="predicted"/>
<protein>
    <submittedName>
        <fullName evidence="3">ImcF domain-containing protein</fullName>
    </submittedName>
</protein>
<gene>
    <name evidence="3" type="ORF">NCTC13443_06085</name>
</gene>
<accession>A0A377V7A5</accession>
<dbReference type="EMBL" id="UGKT01000001">
    <property type="protein sequence ID" value="STT06137.1"/>
    <property type="molecule type" value="Genomic_DNA"/>
</dbReference>
<dbReference type="PANTHER" id="PTHR36153">
    <property type="entry name" value="INNER MEMBRANE PROTEIN-RELATED"/>
    <property type="match status" value="1"/>
</dbReference>
<dbReference type="InterPro" id="IPR053156">
    <property type="entry name" value="T6SS_TssM-like"/>
</dbReference>
<dbReference type="PANTHER" id="PTHR36153:SF1">
    <property type="entry name" value="TYPE VI SECRETION SYSTEM COMPONENT TSSM1"/>
    <property type="match status" value="1"/>
</dbReference>
<dbReference type="InterPro" id="IPR010623">
    <property type="entry name" value="IcmF_C"/>
</dbReference>
<sequence length="135" mass="15724">MLKREGRYWVADTMNTQGLAINPAFLRALNRLRDVADTAFASGDAGVHFELMAKPARDVMKTHLVIDGQQLEYFNQKERWQRFSWPHEQWQPGASLSWTSTQNMERILGRLPGKLEFYSVCWNRRRSHSWTAAAL</sequence>
<reference evidence="3 4" key="1">
    <citation type="submission" date="2018-06" db="EMBL/GenBank/DDBJ databases">
        <authorList>
            <consortium name="Pathogen Informatics"/>
            <person name="Doyle S."/>
        </authorList>
    </citation>
    <scope>NUCLEOTIDE SEQUENCE [LARGE SCALE GENOMIC DNA]</scope>
    <source>
        <strain evidence="3 4">NCTC13443</strain>
    </source>
</reference>
<feature type="domain" description="Type VI secretion system IcmF C-terminal" evidence="1">
    <location>
        <begin position="49"/>
        <end position="106"/>
    </location>
</feature>
<dbReference type="Pfam" id="PF21070">
    <property type="entry name" value="IcmF_helical"/>
    <property type="match status" value="1"/>
</dbReference>
<dbReference type="AlphaFoldDB" id="A0A377V7A5"/>
<evidence type="ECO:0000313" key="3">
    <source>
        <dbReference type="EMBL" id="STT06137.1"/>
    </source>
</evidence>
<dbReference type="InterPro" id="IPR048677">
    <property type="entry name" value="TssM1_hel"/>
</dbReference>
<dbReference type="Pfam" id="PF06744">
    <property type="entry name" value="IcmF_C"/>
    <property type="match status" value="1"/>
</dbReference>
<evidence type="ECO:0000259" key="1">
    <source>
        <dbReference type="Pfam" id="PF06744"/>
    </source>
</evidence>
<evidence type="ECO:0000313" key="4">
    <source>
        <dbReference type="Proteomes" id="UP000255518"/>
    </source>
</evidence>
<feature type="domain" description="Type VI secretion system component TssM1 helical" evidence="2">
    <location>
        <begin position="1"/>
        <end position="45"/>
    </location>
</feature>